<dbReference type="AlphaFoldDB" id="A0AAX4JW34"/>
<organism evidence="2 3">
    <name type="scientific">Kwoniella dendrophila CBS 6074</name>
    <dbReference type="NCBI Taxonomy" id="1295534"/>
    <lineage>
        <taxon>Eukaryota</taxon>
        <taxon>Fungi</taxon>
        <taxon>Dikarya</taxon>
        <taxon>Basidiomycota</taxon>
        <taxon>Agaricomycotina</taxon>
        <taxon>Tremellomycetes</taxon>
        <taxon>Tremellales</taxon>
        <taxon>Cryptococcaceae</taxon>
        <taxon>Kwoniella</taxon>
    </lineage>
</organism>
<evidence type="ECO:0000313" key="3">
    <source>
        <dbReference type="Proteomes" id="UP001355207"/>
    </source>
</evidence>
<evidence type="ECO:0000256" key="1">
    <source>
        <dbReference type="SAM" id="MobiDB-lite"/>
    </source>
</evidence>
<reference evidence="2 3" key="1">
    <citation type="submission" date="2024-01" db="EMBL/GenBank/DDBJ databases">
        <title>Comparative genomics of Cryptococcus and Kwoniella reveals pathogenesis evolution and contrasting modes of karyotype evolution via chromosome fusion or intercentromeric recombination.</title>
        <authorList>
            <person name="Coelho M.A."/>
            <person name="David-Palma M."/>
            <person name="Shea T."/>
            <person name="Bowers K."/>
            <person name="McGinley-Smith S."/>
            <person name="Mohammad A.W."/>
            <person name="Gnirke A."/>
            <person name="Yurkov A.M."/>
            <person name="Nowrousian M."/>
            <person name="Sun S."/>
            <person name="Cuomo C.A."/>
            <person name="Heitman J."/>
        </authorList>
    </citation>
    <scope>NUCLEOTIDE SEQUENCE [LARGE SCALE GENOMIC DNA]</scope>
    <source>
        <strain evidence="2 3">CBS 6074</strain>
    </source>
</reference>
<dbReference type="GeneID" id="91095246"/>
<feature type="compositionally biased region" description="Basic and acidic residues" evidence="1">
    <location>
        <begin position="71"/>
        <end position="83"/>
    </location>
</feature>
<dbReference type="Proteomes" id="UP001355207">
    <property type="component" value="Chromosome 6"/>
</dbReference>
<protein>
    <recommendedName>
        <fullName evidence="4">Vps72/YL1 C-terminal domain-containing protein</fullName>
    </recommendedName>
</protein>
<feature type="region of interest" description="Disordered" evidence="1">
    <location>
        <begin position="1"/>
        <end position="91"/>
    </location>
</feature>
<dbReference type="EMBL" id="CP144103">
    <property type="protein sequence ID" value="WWC89651.1"/>
    <property type="molecule type" value="Genomic_DNA"/>
</dbReference>
<proteinExistence type="predicted"/>
<name>A0AAX4JW34_9TREE</name>
<keyword evidence="3" id="KW-1185">Reference proteome</keyword>
<accession>A0AAX4JW34</accession>
<sequence>MSSPSSSKSDDEDSRPSTPNSEDVNAYEELMTTLFPPSSLPPPPQIDNILIGDVNKTTKDEEEDNEIMENGVERPMTKAEKQNAKKKRRKERERLAKLEAEADLVKEKVAAEEDEKIKEESTVQFRLFSVCPIKPVLLIPESEEYPCPPNPRYNPISPTEQDRIRQIALEAAIESEEFSQYASSSTRQTLPFNHDLTKSLITIETQDTQNLPEILIGELPRINIVHNLAGLKSNTGHPKTSSTIPILPLKQTISNTCATKTKRKTRRGTKKKSYGYVSARFWAPSIGIGGKGRGYAWGYRDSIEGRREEGAWEGYIRSKDR</sequence>
<dbReference type="RefSeq" id="XP_066076414.1">
    <property type="nucleotide sequence ID" value="XM_066220317.1"/>
</dbReference>
<gene>
    <name evidence="2" type="ORF">L201_004576</name>
</gene>
<evidence type="ECO:0000313" key="2">
    <source>
        <dbReference type="EMBL" id="WWC89651.1"/>
    </source>
</evidence>
<evidence type="ECO:0008006" key="4">
    <source>
        <dbReference type="Google" id="ProtNLM"/>
    </source>
</evidence>